<dbReference type="Gene3D" id="1.10.287.470">
    <property type="entry name" value="Helix hairpin bin"/>
    <property type="match status" value="1"/>
</dbReference>
<dbReference type="PANTHER" id="PTHR30469">
    <property type="entry name" value="MULTIDRUG RESISTANCE PROTEIN MDTA"/>
    <property type="match status" value="1"/>
</dbReference>
<protein>
    <submittedName>
        <fullName evidence="3">Efflux RND transporter periplasmic adaptor subunit</fullName>
    </submittedName>
</protein>
<comment type="caution">
    <text evidence="3">The sequence shown here is derived from an EMBL/GenBank/DDBJ whole genome shotgun (WGS) entry which is preliminary data.</text>
</comment>
<feature type="domain" description="Multidrug resistance protein MdtA-like barrel-sandwich hybrid" evidence="2">
    <location>
        <begin position="76"/>
        <end position="261"/>
    </location>
</feature>
<keyword evidence="4" id="KW-1185">Reference proteome</keyword>
<organism evidence="3 4">
    <name type="scientific">Tropicimonas aquimaris</name>
    <dbReference type="NCBI Taxonomy" id="914152"/>
    <lineage>
        <taxon>Bacteria</taxon>
        <taxon>Pseudomonadati</taxon>
        <taxon>Pseudomonadota</taxon>
        <taxon>Alphaproteobacteria</taxon>
        <taxon>Rhodobacterales</taxon>
        <taxon>Roseobacteraceae</taxon>
        <taxon>Tropicimonas</taxon>
    </lineage>
</organism>
<evidence type="ECO:0000313" key="4">
    <source>
        <dbReference type="Proteomes" id="UP001597108"/>
    </source>
</evidence>
<dbReference type="EMBL" id="JBHTJT010000012">
    <property type="protein sequence ID" value="MFD0980099.1"/>
    <property type="molecule type" value="Genomic_DNA"/>
</dbReference>
<dbReference type="Proteomes" id="UP001597108">
    <property type="component" value="Unassembled WGS sequence"/>
</dbReference>
<accession>A0ABW3IQL0</accession>
<feature type="coiled-coil region" evidence="1">
    <location>
        <begin position="126"/>
        <end position="164"/>
    </location>
</feature>
<reference evidence="4" key="1">
    <citation type="journal article" date="2019" name="Int. J. Syst. Evol. Microbiol.">
        <title>The Global Catalogue of Microorganisms (GCM) 10K type strain sequencing project: providing services to taxonomists for standard genome sequencing and annotation.</title>
        <authorList>
            <consortium name="The Broad Institute Genomics Platform"/>
            <consortium name="The Broad Institute Genome Sequencing Center for Infectious Disease"/>
            <person name="Wu L."/>
            <person name="Ma J."/>
        </authorList>
    </citation>
    <scope>NUCLEOTIDE SEQUENCE [LARGE SCALE GENOMIC DNA]</scope>
    <source>
        <strain evidence="4">CCUG 60524</strain>
    </source>
</reference>
<evidence type="ECO:0000313" key="3">
    <source>
        <dbReference type="EMBL" id="MFD0980099.1"/>
    </source>
</evidence>
<name>A0ABW3IQL0_9RHOB</name>
<evidence type="ECO:0000256" key="1">
    <source>
        <dbReference type="SAM" id="Coils"/>
    </source>
</evidence>
<dbReference type="Gene3D" id="2.40.30.170">
    <property type="match status" value="1"/>
</dbReference>
<dbReference type="Pfam" id="PF25917">
    <property type="entry name" value="BSH_RND"/>
    <property type="match status" value="1"/>
</dbReference>
<evidence type="ECO:0000259" key="2">
    <source>
        <dbReference type="Pfam" id="PF25917"/>
    </source>
</evidence>
<keyword evidence="1" id="KW-0175">Coiled coil</keyword>
<gene>
    <name evidence="3" type="ORF">ACFQ2S_10610</name>
</gene>
<dbReference type="InterPro" id="IPR058625">
    <property type="entry name" value="MdtA-like_BSH"/>
</dbReference>
<proteinExistence type="predicted"/>
<sequence length="495" mass="53024">MGTIARTGAGLAIGGVSLALLLSAVGVIHDAWSDRVGSAGKTKQPRERSYSVNVATLTVETVAPIITAYGHLESGRTLELRAAVAGKLVSLSEDFRDGGVVEAGDLLFAIDPARLETAFALAETDVAEAVAAKAEAESALELARLEAEASREQLELRQQAAERQQGLRERGVATEADVEAATLSRAAAAQTLLNRQQVVAGDEARLAQAEIALQRKTIALEEGRRDLSEAEHRALFAGVVSDVTAIEGRLVSVNEQLGVLIDTGALEVAFRVTSNQYARLLNDQGAMRKADVEVLVQRGRSTTTVPARLDRAGAEREEGQIGRLVYARLTDPDPNFVQQGDFVTVRIPERPLEGVATVPASAVTTYGKILLIGDDNRLEEYQATLLRHQGDEIIVGDVPFGRQFVEVRALQLGPGIQVTPIVPAPESASFTAPIAPATSDTVALDDDRRAAIIAFIEASEQMKPEKREQWLAELAQPEVPRATVERFEAKIAEGQ</sequence>
<dbReference type="RefSeq" id="WP_386074432.1">
    <property type="nucleotide sequence ID" value="NZ_JBHTJT010000012.1"/>
</dbReference>
<dbReference type="SUPFAM" id="SSF111369">
    <property type="entry name" value="HlyD-like secretion proteins"/>
    <property type="match status" value="1"/>
</dbReference>
<dbReference type="Gene3D" id="2.40.50.100">
    <property type="match status" value="1"/>
</dbReference>